<dbReference type="Pfam" id="PF08457">
    <property type="entry name" value="Sfi1"/>
    <property type="match status" value="2"/>
</dbReference>
<reference evidence="3 4" key="1">
    <citation type="submission" date="2019-03" db="EMBL/GenBank/DDBJ databases">
        <title>Draft genome sequence of Xylaria hypoxylon DSM 108379, a ubiquitous saprotrophic-parasitic fungi on hardwood.</title>
        <authorList>
            <person name="Buettner E."/>
            <person name="Leonhardt S."/>
            <person name="Gebauer A.M."/>
            <person name="Liers C."/>
            <person name="Hofrichter M."/>
            <person name="Kellner H."/>
        </authorList>
    </citation>
    <scope>NUCLEOTIDE SEQUENCE [LARGE SCALE GENOMIC DNA]</scope>
    <source>
        <strain evidence="3 4">DSM 108379</strain>
    </source>
</reference>
<feature type="domain" description="Sfi1 spindle body" evidence="2">
    <location>
        <begin position="698"/>
        <end position="888"/>
    </location>
</feature>
<feature type="compositionally biased region" description="Polar residues" evidence="1">
    <location>
        <begin position="25"/>
        <end position="43"/>
    </location>
</feature>
<sequence length="1011" mass="115360">MKEFSDQEQPTGDIPDFSDDEALESPQSEFQHQSSRHGSAFSTMGSSNMAHIANIDRNEYSDEDIKIVYEVVVRAETILAEELTPSSRLPTHALFLAYDEILAEYGLDPSERHISKLVFMVGGVKGQKSLMDKFKSVMTRMNITLAIEEPQGFGNEHEYREGNRLGSDTEDLRTIDDEYTSNARISRAESDYVPAFSTEPLDIAKERHLADKAEAFGKRHRAQFAIATLRRWHNTAYHVSYLRAQLDATDEAELREALEEKFHIWKALATEAAQAAPNNVPPNVYSKRTERIAIRAYEILATKKALIKWRHSTQDEYRKSRDAKLLADQLARQEYEDYDFKENPELARLAQRAHRNLVLSKAFTTWSNRAEEEDAKAEVATKAYEMNLKVKALGLARNRSALDDMRNLLASKTSGAVDSSVSQAVASDGRQPGSLAPAVTKPASAAPIPSRPRPPSERPLSSVAIATQLQTRSLTKNQPTFSTVQPSTATPIATVPSTATSVDGIGAGTRTSASPAEAVLANNPTRDADTSNDDQLDERTMLARRHILRMRYFGAWERYTSDNTAKVEQFGQEIQNQRVARSVFTWRTQSASQQQQASECNVEFEETRSYRRVAQTVSKWRKKAGQEAPRRENILEHYAERAEYYQKTTKALPVLREKTEQAGQKEKLLELYAERTNYYLRTTQALSIWRERGRVISRQHQLQDNYGERANYYHRARSTLSAWQQRTKQRRKERLKEAHLETRRIVKKNMGERCIKQWRNKLEPSYQRYEIMNVVLVDALEDREWRQASKAFTIWRHRAQELSEAAATGDAMLKQKAMEKWREKATLHTDLEAEAREHWEIRAMSRALKNWNLGSLQGANRPEMVANALEKKERRLIRQGFETWYGRTADKLVPVELPDGTYRNVGQVVEGAQQQAIKHQARGLLHTWKAAAADSRASQVRDEPYAPTPGRPQLFLGSFNRRETTTPLAPVPSYARWQGRDSMMGRSEFGARVGRSERTKNPKNLRVSWAA</sequence>
<name>A0A4Z0Z1H1_9PEZI</name>
<protein>
    <recommendedName>
        <fullName evidence="2">Sfi1 spindle body domain-containing protein</fullName>
    </recommendedName>
</protein>
<organism evidence="3 4">
    <name type="scientific">Xylaria hypoxylon</name>
    <dbReference type="NCBI Taxonomy" id="37992"/>
    <lineage>
        <taxon>Eukaryota</taxon>
        <taxon>Fungi</taxon>
        <taxon>Dikarya</taxon>
        <taxon>Ascomycota</taxon>
        <taxon>Pezizomycotina</taxon>
        <taxon>Sordariomycetes</taxon>
        <taxon>Xylariomycetidae</taxon>
        <taxon>Xylariales</taxon>
        <taxon>Xylariaceae</taxon>
        <taxon>Xylaria</taxon>
    </lineage>
</organism>
<proteinExistence type="predicted"/>
<dbReference type="AlphaFoldDB" id="A0A4Z0Z1H1"/>
<gene>
    <name evidence="3" type="ORF">E0Z10_g2720</name>
</gene>
<feature type="domain" description="Sfi1 spindle body" evidence="2">
    <location>
        <begin position="538"/>
        <end position="570"/>
    </location>
</feature>
<evidence type="ECO:0000313" key="4">
    <source>
        <dbReference type="Proteomes" id="UP000297716"/>
    </source>
</evidence>
<feature type="region of interest" description="Disordered" evidence="1">
    <location>
        <begin position="990"/>
        <end position="1011"/>
    </location>
</feature>
<dbReference type="OrthoDB" id="5215300at2759"/>
<comment type="caution">
    <text evidence="3">The sequence shown here is derived from an EMBL/GenBank/DDBJ whole genome shotgun (WGS) entry which is preliminary data.</text>
</comment>
<dbReference type="Proteomes" id="UP000297716">
    <property type="component" value="Unassembled WGS sequence"/>
</dbReference>
<dbReference type="InterPro" id="IPR013665">
    <property type="entry name" value="Sfi1_dom"/>
</dbReference>
<feature type="region of interest" description="Disordered" evidence="1">
    <location>
        <begin position="414"/>
        <end position="534"/>
    </location>
</feature>
<dbReference type="EMBL" id="SKBN01000034">
    <property type="protein sequence ID" value="TGJ86058.1"/>
    <property type="molecule type" value="Genomic_DNA"/>
</dbReference>
<evidence type="ECO:0000259" key="2">
    <source>
        <dbReference type="Pfam" id="PF08457"/>
    </source>
</evidence>
<feature type="compositionally biased region" description="Polar residues" evidence="1">
    <location>
        <begin position="464"/>
        <end position="501"/>
    </location>
</feature>
<accession>A0A4Z0Z1H1</accession>
<evidence type="ECO:0000313" key="3">
    <source>
        <dbReference type="EMBL" id="TGJ86058.1"/>
    </source>
</evidence>
<feature type="region of interest" description="Disordered" evidence="1">
    <location>
        <begin position="1"/>
        <end position="43"/>
    </location>
</feature>
<keyword evidence="4" id="KW-1185">Reference proteome</keyword>
<feature type="compositionally biased region" description="Low complexity" evidence="1">
    <location>
        <begin position="414"/>
        <end position="429"/>
    </location>
</feature>
<evidence type="ECO:0000256" key="1">
    <source>
        <dbReference type="SAM" id="MobiDB-lite"/>
    </source>
</evidence>
<dbReference type="STRING" id="37992.A0A4Z0Z1H1"/>
<feature type="region of interest" description="Disordered" evidence="1">
    <location>
        <begin position="936"/>
        <end position="955"/>
    </location>
</feature>